<evidence type="ECO:0000313" key="2">
    <source>
        <dbReference type="Proteomes" id="UP000005511"/>
    </source>
</evidence>
<keyword evidence="2" id="KW-1185">Reference proteome</keyword>
<organism evidence="1 2">
    <name type="scientific">Campylobacter coli 80352</name>
    <dbReference type="NCBI Taxonomy" id="887288"/>
    <lineage>
        <taxon>Bacteria</taxon>
        <taxon>Pseudomonadati</taxon>
        <taxon>Campylobacterota</taxon>
        <taxon>Epsilonproteobacteria</taxon>
        <taxon>Campylobacterales</taxon>
        <taxon>Campylobacteraceae</taxon>
        <taxon>Campylobacter</taxon>
    </lineage>
</organism>
<reference evidence="1 2" key="1">
    <citation type="submission" date="2010-09" db="EMBL/GenBank/DDBJ databases">
        <authorList>
            <person name="Richards V."/>
            <person name="Lefebure T."/>
            <person name="Suzuki H."/>
            <person name="Pavinski Bitar P."/>
            <person name="Stanhope M."/>
        </authorList>
    </citation>
    <scope>NUCLEOTIDE SEQUENCE [LARGE SCALE GENOMIC DNA]</scope>
    <source>
        <strain evidence="1 2">80352</strain>
    </source>
</reference>
<comment type="caution">
    <text evidence="1">The sequence shown here is derived from an EMBL/GenBank/DDBJ whole genome shotgun (WGS) entry which is preliminary data.</text>
</comment>
<proteinExistence type="predicted"/>
<dbReference type="EMBL" id="AIMT01000175">
    <property type="protein sequence ID" value="EIA60311.1"/>
    <property type="molecule type" value="Genomic_DNA"/>
</dbReference>
<protein>
    <submittedName>
        <fullName evidence="1">Uncharacterized protein</fullName>
    </submittedName>
</protein>
<accession>A0ABN0EM43</accession>
<sequence>MQRGMAHWEVVMPRLIWFPDKQEAVSLDFDRNKI</sequence>
<gene>
    <name evidence="1" type="ORF">cco14_10519</name>
</gene>
<dbReference type="Proteomes" id="UP000005511">
    <property type="component" value="Unassembled WGS sequence"/>
</dbReference>
<name>A0ABN0EM43_CAMCO</name>
<evidence type="ECO:0000313" key="1">
    <source>
        <dbReference type="EMBL" id="EIA60311.1"/>
    </source>
</evidence>